<organism evidence="3 4">
    <name type="scientific">Endocarpon pusillum</name>
    <dbReference type="NCBI Taxonomy" id="364733"/>
    <lineage>
        <taxon>Eukaryota</taxon>
        <taxon>Fungi</taxon>
        <taxon>Dikarya</taxon>
        <taxon>Ascomycota</taxon>
        <taxon>Pezizomycotina</taxon>
        <taxon>Eurotiomycetes</taxon>
        <taxon>Chaetothyriomycetidae</taxon>
        <taxon>Verrucariales</taxon>
        <taxon>Verrucariaceae</taxon>
        <taxon>Endocarpon</taxon>
    </lineage>
</organism>
<dbReference type="AlphaFoldDB" id="A0A8H7A7J9"/>
<dbReference type="GO" id="GO:0006274">
    <property type="term" value="P:DNA replication termination"/>
    <property type="evidence" value="ECO:0007669"/>
    <property type="project" value="TreeGrafter"/>
</dbReference>
<dbReference type="PANTHER" id="PTHR12775">
    <property type="entry name" value="PROTEIN C20ORF43 HOMOLOG"/>
    <property type="match status" value="1"/>
</dbReference>
<dbReference type="EMBL" id="JAACFV010000235">
    <property type="protein sequence ID" value="KAF7502607.1"/>
    <property type="molecule type" value="Genomic_DNA"/>
</dbReference>
<feature type="region of interest" description="Disordered" evidence="2">
    <location>
        <begin position="302"/>
        <end position="325"/>
    </location>
</feature>
<dbReference type="PANTHER" id="PTHR12775:SF0">
    <property type="entry name" value="REPLICATION TERMINATION FACTOR 2"/>
    <property type="match status" value="1"/>
</dbReference>
<dbReference type="Proteomes" id="UP000606974">
    <property type="component" value="Unassembled WGS sequence"/>
</dbReference>
<feature type="compositionally biased region" description="Polar residues" evidence="2">
    <location>
        <begin position="219"/>
        <end position="233"/>
    </location>
</feature>
<feature type="compositionally biased region" description="Low complexity" evidence="2">
    <location>
        <begin position="234"/>
        <end position="259"/>
    </location>
</feature>
<protein>
    <recommendedName>
        <fullName evidence="5">Replication termination factor 2</fullName>
    </recommendedName>
</protein>
<evidence type="ECO:0000313" key="3">
    <source>
        <dbReference type="EMBL" id="KAF7502607.1"/>
    </source>
</evidence>
<comment type="similarity">
    <text evidence="1">Belongs to the rtf2 family.</text>
</comment>
<dbReference type="OrthoDB" id="247013at2759"/>
<feature type="region of interest" description="Disordered" evidence="2">
    <location>
        <begin position="195"/>
        <end position="262"/>
    </location>
</feature>
<dbReference type="InterPro" id="IPR027799">
    <property type="entry name" value="Rtf2_RING-finger"/>
</dbReference>
<dbReference type="CDD" id="cd16653">
    <property type="entry name" value="RING-like_Rtf2"/>
    <property type="match status" value="1"/>
</dbReference>
<evidence type="ECO:0000256" key="1">
    <source>
        <dbReference type="ARBA" id="ARBA00009885"/>
    </source>
</evidence>
<dbReference type="InterPro" id="IPR006735">
    <property type="entry name" value="Rtf2"/>
</dbReference>
<evidence type="ECO:0000256" key="2">
    <source>
        <dbReference type="SAM" id="MobiDB-lite"/>
    </source>
</evidence>
<reference evidence="3" key="1">
    <citation type="submission" date="2020-02" db="EMBL/GenBank/DDBJ databases">
        <authorList>
            <person name="Palmer J.M."/>
        </authorList>
    </citation>
    <scope>NUCLEOTIDE SEQUENCE</scope>
    <source>
        <strain evidence="3">EPUS1.4</strain>
        <tissue evidence="3">Thallus</tissue>
    </source>
</reference>
<dbReference type="GO" id="GO:0005634">
    <property type="term" value="C:nucleus"/>
    <property type="evidence" value="ECO:0007669"/>
    <property type="project" value="TreeGrafter"/>
</dbReference>
<comment type="caution">
    <text evidence="3">The sequence shown here is derived from an EMBL/GenBank/DDBJ whole genome shotgun (WGS) entry which is preliminary data.</text>
</comment>
<evidence type="ECO:0000313" key="4">
    <source>
        <dbReference type="Proteomes" id="UP000606974"/>
    </source>
</evidence>
<keyword evidence="4" id="KW-1185">Reference proteome</keyword>
<gene>
    <name evidence="3" type="ORF">GJ744_005448</name>
</gene>
<sequence length="325" mass="36159">MGNDGGSIPTRRELVKEAARNLTTAELKETQKEHLAHQWSWCPLSHRPLRQPVVSDCAGLLYNKDAVLQYLLPDEASTLNKEDCDKMLEGRVKSLKDVIEVHFEVDIDQFMDKEKWICPVTSKELGPAVKAVYLVPCGHAFSHEAIKEMKTEHCLQCNHLYESNNIITLFPTTEAEQTSLRERVKDLADKGLTHSLKKASGSSKKRKANKIAREGQVAADSTSQITDVAKSSASRSQTSTPLPRPSTPLLGTSTPKLPSGIKNATTANLTAKVLEEETERKKRRLVSGENETLKSLFTKKDDKKKLGDGNFMTRGFSIPTNARYD</sequence>
<proteinExistence type="inferred from homology"/>
<evidence type="ECO:0008006" key="5">
    <source>
        <dbReference type="Google" id="ProtNLM"/>
    </source>
</evidence>
<dbReference type="Pfam" id="PF04641">
    <property type="entry name" value="Rtf2"/>
    <property type="match status" value="1"/>
</dbReference>
<accession>A0A8H7A7J9</accession>
<name>A0A8H7A7J9_9EURO</name>